<dbReference type="PATRIC" id="fig|797299.3.peg.2998"/>
<keyword evidence="2 6" id="KW-0812">Transmembrane</keyword>
<keyword evidence="8" id="KW-0614">Plasmid</keyword>
<name>W0JW12_9EURY</name>
<feature type="domain" description="Peptidase S26" evidence="7">
    <location>
        <begin position="6"/>
        <end position="74"/>
    </location>
</feature>
<evidence type="ECO:0000256" key="3">
    <source>
        <dbReference type="ARBA" id="ARBA00022989"/>
    </source>
</evidence>
<dbReference type="GeneID" id="25146674"/>
<dbReference type="KEGG" id="hlr:HALLA_02425"/>
<dbReference type="SUPFAM" id="SSF51306">
    <property type="entry name" value="LexA/Signal peptidase"/>
    <property type="match status" value="1"/>
</dbReference>
<evidence type="ECO:0000313" key="8">
    <source>
        <dbReference type="EMBL" id="AHG01253.1"/>
    </source>
</evidence>
<dbReference type="OrthoDB" id="50404at2157"/>
<gene>
    <name evidence="8" type="ORF">HALLA_02425</name>
</gene>
<dbReference type="HOGENOM" id="CLU_037192_0_0_2"/>
<dbReference type="CDD" id="cd06462">
    <property type="entry name" value="Peptidase_S24_S26"/>
    <property type="match status" value="1"/>
</dbReference>
<geneLocation type="plasmid" evidence="8">
    <name>unnamed</name>
</geneLocation>
<dbReference type="eggNOG" id="arCOG01740">
    <property type="taxonomic scope" value="Archaea"/>
</dbReference>
<feature type="transmembrane region" description="Helical" evidence="6">
    <location>
        <begin position="333"/>
        <end position="357"/>
    </location>
</feature>
<dbReference type="NCBIfam" id="TIGR02228">
    <property type="entry name" value="sigpep_I_arch"/>
    <property type="match status" value="1"/>
</dbReference>
<evidence type="ECO:0000256" key="2">
    <source>
        <dbReference type="ARBA" id="ARBA00022692"/>
    </source>
</evidence>
<dbReference type="EMBL" id="CP007056">
    <property type="protein sequence ID" value="AHG01253.1"/>
    <property type="molecule type" value="Genomic_DNA"/>
</dbReference>
<reference evidence="8 9" key="1">
    <citation type="submission" date="2014-01" db="EMBL/GenBank/DDBJ databases">
        <authorList>
            <consortium name="DOE Joint Genome Institute"/>
            <person name="Anderson I."/>
            <person name="Huntemann M."/>
            <person name="Han J."/>
            <person name="Chen A."/>
            <person name="Kyrpides N."/>
            <person name="Mavromatis K."/>
            <person name="Markowitz V."/>
            <person name="Palaniappan K."/>
            <person name="Ivanova N."/>
            <person name="Schaumberg A."/>
            <person name="Pati A."/>
            <person name="Liolios K."/>
            <person name="Nordberg H.P."/>
            <person name="Cantor M.N."/>
            <person name="Hua S.X."/>
            <person name="Woyke T."/>
        </authorList>
    </citation>
    <scope>NUCLEOTIDE SEQUENCE [LARGE SCALE GENOMIC DNA]</scope>
    <source>
        <strain evidence="8 9">XH-48</strain>
        <plasmid evidence="9">1</plasmid>
    </source>
</reference>
<keyword evidence="4 6" id="KW-0472">Membrane</keyword>
<evidence type="ECO:0000259" key="7">
    <source>
        <dbReference type="Pfam" id="PF10502"/>
    </source>
</evidence>
<keyword evidence="3 6" id="KW-1133">Transmembrane helix</keyword>
<evidence type="ECO:0000256" key="4">
    <source>
        <dbReference type="ARBA" id="ARBA00023136"/>
    </source>
</evidence>
<dbReference type="InterPro" id="IPR036286">
    <property type="entry name" value="LexA/Signal_pep-like_sf"/>
</dbReference>
<feature type="compositionally biased region" description="Polar residues" evidence="5">
    <location>
        <begin position="522"/>
        <end position="532"/>
    </location>
</feature>
<feature type="transmembrane region" description="Helical" evidence="6">
    <location>
        <begin position="202"/>
        <end position="223"/>
    </location>
</feature>
<accession>W0JW12</accession>
<dbReference type="Pfam" id="PF10502">
    <property type="entry name" value="Peptidase_S26"/>
    <property type="match status" value="1"/>
</dbReference>
<dbReference type="AlphaFoldDB" id="W0JW12"/>
<keyword evidence="9" id="KW-1185">Reference proteome</keyword>
<proteinExistence type="predicted"/>
<dbReference type="GO" id="GO:0004252">
    <property type="term" value="F:serine-type endopeptidase activity"/>
    <property type="evidence" value="ECO:0007669"/>
    <property type="project" value="InterPro"/>
</dbReference>
<evidence type="ECO:0000256" key="6">
    <source>
        <dbReference type="SAM" id="Phobius"/>
    </source>
</evidence>
<dbReference type="InterPro" id="IPR019533">
    <property type="entry name" value="Peptidase_S26"/>
</dbReference>
<dbReference type="Proteomes" id="UP000019024">
    <property type="component" value="Plasmid unnamed"/>
</dbReference>
<feature type="transmembrane region" description="Helical" evidence="6">
    <location>
        <begin position="162"/>
        <end position="181"/>
    </location>
</feature>
<evidence type="ECO:0000256" key="5">
    <source>
        <dbReference type="SAM" id="MobiDB-lite"/>
    </source>
</evidence>
<dbReference type="GO" id="GO:0016020">
    <property type="term" value="C:membrane"/>
    <property type="evidence" value="ECO:0007669"/>
    <property type="project" value="UniProtKB-SubCell"/>
</dbReference>
<feature type="region of interest" description="Disordered" evidence="5">
    <location>
        <begin position="505"/>
        <end position="544"/>
    </location>
</feature>
<protein>
    <recommendedName>
        <fullName evidence="7">Peptidase S26 domain-containing protein</fullName>
    </recommendedName>
</protein>
<sequence length="544" mass="58431">MSSLGRWLQFALVVLVVLVGLFSLLGQPMLVFVETGSMEPTLEPGDGYVAVPEMFAGEIEQGDVILFEAKELGDDGELTTHRVDAVTDEGYITKGDANPFTDQEDEEPLVQDEQIRSVGLEVGGDLVVVPGLGAVVETITGVFDTIQDRLFSSVGLEPPGSGAFSLGVLGLSVTAYLALSARDTFGRETTTGRSRREGARSGAVVIVVLLLVVLVPLNLTMLLPSGVYQYEIVSSNAPGDGEQTIEAGSSAAVPYPLTNGGQIPMVVILEPASEGVTIEKHQYHLSRSSTESASVTMQAPEETGTHYRFVEETRYAMVLPPTVIGALHSVHPVVALFAINVPVVAVLTLLGIGLLGTGRMRLRSRSRGLSMGAHLRRSLPFVSPRDSRFVRPPPWEPELPNSRQRPADTTEADAESGMNVESGTSVDAGRSADDGGAVGFGTAGRRRVHALEPMPIRRYGWIEDVTRTPPDDLGLDEPEWTPSLLQRALEAASDERYTRIECRRVIESTDSPVERRARTETDSTSSKPSRSGATAGRETDETEP</sequence>
<dbReference type="RefSeq" id="WP_049954191.1">
    <property type="nucleotide sequence ID" value="NZ_CP007056.1"/>
</dbReference>
<feature type="compositionally biased region" description="Basic and acidic residues" evidence="5">
    <location>
        <begin position="505"/>
        <end position="521"/>
    </location>
</feature>
<comment type="subcellular location">
    <subcellularLocation>
        <location evidence="1">Membrane</location>
    </subcellularLocation>
</comment>
<feature type="region of interest" description="Disordered" evidence="5">
    <location>
        <begin position="384"/>
        <end position="441"/>
    </location>
</feature>
<dbReference type="GO" id="GO:0006465">
    <property type="term" value="P:signal peptide processing"/>
    <property type="evidence" value="ECO:0007669"/>
    <property type="project" value="InterPro"/>
</dbReference>
<dbReference type="InterPro" id="IPR001733">
    <property type="entry name" value="Peptidase_S26B"/>
</dbReference>
<evidence type="ECO:0000256" key="1">
    <source>
        <dbReference type="ARBA" id="ARBA00004370"/>
    </source>
</evidence>
<organism evidence="8 9">
    <name type="scientific">Halostagnicola larsenii XH-48</name>
    <dbReference type="NCBI Taxonomy" id="797299"/>
    <lineage>
        <taxon>Archaea</taxon>
        <taxon>Methanobacteriati</taxon>
        <taxon>Methanobacteriota</taxon>
        <taxon>Stenosarchaea group</taxon>
        <taxon>Halobacteria</taxon>
        <taxon>Halobacteriales</taxon>
        <taxon>Natrialbaceae</taxon>
        <taxon>Halostagnicola</taxon>
    </lineage>
</organism>
<evidence type="ECO:0000313" key="9">
    <source>
        <dbReference type="Proteomes" id="UP000019024"/>
    </source>
</evidence>